<gene>
    <name evidence="3" type="ORF">A9Q84_04165</name>
</gene>
<dbReference type="GO" id="GO:0000166">
    <property type="term" value="F:nucleotide binding"/>
    <property type="evidence" value="ECO:0007669"/>
    <property type="project" value="InterPro"/>
</dbReference>
<dbReference type="PANTHER" id="PTHR43377">
    <property type="entry name" value="BILIVERDIN REDUCTASE A"/>
    <property type="match status" value="1"/>
</dbReference>
<dbReference type="Pfam" id="PF22725">
    <property type="entry name" value="GFO_IDH_MocA_C3"/>
    <property type="match status" value="1"/>
</dbReference>
<evidence type="ECO:0000313" key="3">
    <source>
        <dbReference type="EMBL" id="OUR98618.1"/>
    </source>
</evidence>
<reference evidence="4" key="1">
    <citation type="journal article" date="2017" name="Proc. Natl. Acad. Sci. U.S.A.">
        <title>Simulation of Deepwater Horizon oil plume reveals substrate specialization within a complex community of hydrocarbon-degraders.</title>
        <authorList>
            <person name="Hu P."/>
            <person name="Dubinsky E.A."/>
            <person name="Probst A.J."/>
            <person name="Wang J."/>
            <person name="Sieber C.M.K."/>
            <person name="Tom L.M."/>
            <person name="Gardinali P."/>
            <person name="Banfield J.F."/>
            <person name="Atlas R.M."/>
            <person name="Andersen G.L."/>
        </authorList>
    </citation>
    <scope>NUCLEOTIDE SEQUENCE [LARGE SCALE GENOMIC DNA]</scope>
</reference>
<feature type="domain" description="GFO/IDH/MocA-like oxidoreductase" evidence="2">
    <location>
        <begin position="162"/>
        <end position="237"/>
    </location>
</feature>
<dbReference type="AlphaFoldDB" id="A0A1Y5FAU3"/>
<evidence type="ECO:0000313" key="4">
    <source>
        <dbReference type="Proteomes" id="UP000196531"/>
    </source>
</evidence>
<dbReference type="SUPFAM" id="SSF51735">
    <property type="entry name" value="NAD(P)-binding Rossmann-fold domains"/>
    <property type="match status" value="1"/>
</dbReference>
<accession>A0A1Y5FAU3</accession>
<dbReference type="InterPro" id="IPR000683">
    <property type="entry name" value="Gfo/Idh/MocA-like_OxRdtase_N"/>
</dbReference>
<sequence>MKKLNVAVVGFGHLGKWHADKVQALTQSHLAYIVEPFTESAKKAQESHPECQVVSKVSDLLGKIDAAIVVTPTSFHYEVVKELLENDIHVFCEKPMTSTPEQAKSIGKILDEKKGLIFQVGHSERCHQIWERREEYKSYFENAPTVRINRVAAFKGRATDVDVVQDLMIHDIDLLLYLFKETPVSLRSTGYKIRTDKWDHVSTDFYFKSGLKANITVGRNHVKEMRNVEVINQEGTLFFDLFSNELIVGSGRATEDFTEVVPYEKRDHLYIEQEKFYNSILNGDEIFVNYRDGLLAVEVIDKVLESLMKNSEVTL</sequence>
<name>A0A1Y5FAU3_9BACT</name>
<dbReference type="Pfam" id="PF01408">
    <property type="entry name" value="GFO_IDH_MocA"/>
    <property type="match status" value="1"/>
</dbReference>
<evidence type="ECO:0000259" key="1">
    <source>
        <dbReference type="Pfam" id="PF01408"/>
    </source>
</evidence>
<dbReference type="Gene3D" id="3.30.360.10">
    <property type="entry name" value="Dihydrodipicolinate Reductase, domain 2"/>
    <property type="match status" value="1"/>
</dbReference>
<dbReference type="InterPro" id="IPR051450">
    <property type="entry name" value="Gfo/Idh/MocA_Oxidoreductases"/>
</dbReference>
<protein>
    <submittedName>
        <fullName evidence="3">Uncharacterized protein</fullName>
    </submittedName>
</protein>
<dbReference type="SUPFAM" id="SSF55347">
    <property type="entry name" value="Glyceraldehyde-3-phosphate dehydrogenase-like, C-terminal domain"/>
    <property type="match status" value="1"/>
</dbReference>
<evidence type="ECO:0000259" key="2">
    <source>
        <dbReference type="Pfam" id="PF22725"/>
    </source>
</evidence>
<dbReference type="InterPro" id="IPR055170">
    <property type="entry name" value="GFO_IDH_MocA-like_dom"/>
</dbReference>
<comment type="caution">
    <text evidence="3">The sequence shown here is derived from an EMBL/GenBank/DDBJ whole genome shotgun (WGS) entry which is preliminary data.</text>
</comment>
<dbReference type="EMBL" id="MAAO01000004">
    <property type="protein sequence ID" value="OUR98618.1"/>
    <property type="molecule type" value="Genomic_DNA"/>
</dbReference>
<dbReference type="InterPro" id="IPR036291">
    <property type="entry name" value="NAD(P)-bd_dom_sf"/>
</dbReference>
<dbReference type="Proteomes" id="UP000196531">
    <property type="component" value="Unassembled WGS sequence"/>
</dbReference>
<proteinExistence type="predicted"/>
<dbReference type="Gene3D" id="3.40.50.720">
    <property type="entry name" value="NAD(P)-binding Rossmann-like Domain"/>
    <property type="match status" value="1"/>
</dbReference>
<dbReference type="PANTHER" id="PTHR43377:SF1">
    <property type="entry name" value="BILIVERDIN REDUCTASE A"/>
    <property type="match status" value="1"/>
</dbReference>
<organism evidence="3 4">
    <name type="scientific">Halobacteriovorax marinus</name>
    <dbReference type="NCBI Taxonomy" id="97084"/>
    <lineage>
        <taxon>Bacteria</taxon>
        <taxon>Pseudomonadati</taxon>
        <taxon>Bdellovibrionota</taxon>
        <taxon>Bacteriovoracia</taxon>
        <taxon>Bacteriovoracales</taxon>
        <taxon>Halobacteriovoraceae</taxon>
        <taxon>Halobacteriovorax</taxon>
    </lineage>
</organism>
<feature type="domain" description="Gfo/Idh/MocA-like oxidoreductase N-terminal" evidence="1">
    <location>
        <begin position="4"/>
        <end position="122"/>
    </location>
</feature>